<organism evidence="2 3">
    <name type="scientific">Streptomyces viridochromogenes (strain DSM 40736 / JCM 4977 / BCRC 1201 / Tue 494)</name>
    <dbReference type="NCBI Taxonomy" id="591159"/>
    <lineage>
        <taxon>Bacteria</taxon>
        <taxon>Bacillati</taxon>
        <taxon>Actinomycetota</taxon>
        <taxon>Actinomycetes</taxon>
        <taxon>Kitasatosporales</taxon>
        <taxon>Streptomycetaceae</taxon>
        <taxon>Streptomyces</taxon>
    </lineage>
</organism>
<protein>
    <submittedName>
        <fullName evidence="2">Predicted protein</fullName>
    </submittedName>
</protein>
<proteinExistence type="predicted"/>
<dbReference type="STRING" id="591159.SSQG_06414"/>
<dbReference type="AlphaFoldDB" id="D9X468"/>
<evidence type="ECO:0000256" key="1">
    <source>
        <dbReference type="SAM" id="MobiDB-lite"/>
    </source>
</evidence>
<accession>D9X468</accession>
<reference evidence="3" key="1">
    <citation type="submission" date="2009-02" db="EMBL/GenBank/DDBJ databases">
        <title>Annotation of Streptomyces viridochromogenes strain DSM 40736.</title>
        <authorList>
            <consortium name="The Broad Institute Genome Sequencing Platform"/>
            <consortium name="Broad Institute Microbial Sequencing Center"/>
            <person name="Fischbach M."/>
            <person name="Godfrey P."/>
            <person name="Ward D."/>
            <person name="Young S."/>
            <person name="Zeng Q."/>
            <person name="Koehrsen M."/>
            <person name="Alvarado L."/>
            <person name="Berlin A.M."/>
            <person name="Bochicchio J."/>
            <person name="Borenstein D."/>
            <person name="Chapman S.B."/>
            <person name="Chen Z."/>
            <person name="Engels R."/>
            <person name="Freedman E."/>
            <person name="Gellesch M."/>
            <person name="Goldberg J."/>
            <person name="Griggs A."/>
            <person name="Gujja S."/>
            <person name="Heilman E.R."/>
            <person name="Heiman D.I."/>
            <person name="Hepburn T.A."/>
            <person name="Howarth C."/>
            <person name="Jen D."/>
            <person name="Larson L."/>
            <person name="Lewis B."/>
            <person name="Mehta T."/>
            <person name="Park D."/>
            <person name="Pearson M."/>
            <person name="Richards J."/>
            <person name="Roberts A."/>
            <person name="Saif S."/>
            <person name="Shea T.D."/>
            <person name="Shenoy N."/>
            <person name="Sisk P."/>
            <person name="Stolte C."/>
            <person name="Sykes S.N."/>
            <person name="Thomson T."/>
            <person name="Walk T."/>
            <person name="White J."/>
            <person name="Yandava C."/>
            <person name="Straight P."/>
            <person name="Clardy J."/>
            <person name="Hung D."/>
            <person name="Kolter R."/>
            <person name="Mekalanos J."/>
            <person name="Walker S."/>
            <person name="Walsh C.T."/>
            <person name="Wieland-Brown L.C."/>
            <person name="Haas B."/>
            <person name="Nusbaum C."/>
            <person name="Birren B."/>
        </authorList>
    </citation>
    <scope>NUCLEOTIDE SEQUENCE [LARGE SCALE GENOMIC DNA]</scope>
    <source>
        <strain evidence="3">DSM 40736 / JCM 4977 / BCRC 1201 / Tue 494</strain>
    </source>
</reference>
<name>D9X468_STRVT</name>
<dbReference type="EMBL" id="GG657757">
    <property type="protein sequence ID" value="EFL35896.1"/>
    <property type="molecule type" value="Genomic_DNA"/>
</dbReference>
<keyword evidence="3" id="KW-1185">Reference proteome</keyword>
<dbReference type="Proteomes" id="UP000004184">
    <property type="component" value="Unassembled WGS sequence"/>
</dbReference>
<sequence length="79" mass="8286">MISGCRRTGLANVNRRPRGPEGPWGPRPAGGRPRTGRAVCSSPAGSADFGEVPLSDRDEGHIVVEVRLDELSGSCPFSA</sequence>
<evidence type="ECO:0000313" key="3">
    <source>
        <dbReference type="Proteomes" id="UP000004184"/>
    </source>
</evidence>
<gene>
    <name evidence="2" type="ORF">SSQG_06414</name>
</gene>
<dbReference type="HOGENOM" id="CLU_2604695_0_0_11"/>
<feature type="region of interest" description="Disordered" evidence="1">
    <location>
        <begin position="1"/>
        <end position="53"/>
    </location>
</feature>
<evidence type="ECO:0000313" key="2">
    <source>
        <dbReference type="EMBL" id="EFL35896.1"/>
    </source>
</evidence>